<dbReference type="InterPro" id="IPR027417">
    <property type="entry name" value="P-loop_NTPase"/>
</dbReference>
<evidence type="ECO:0000313" key="1">
    <source>
        <dbReference type="EMBL" id="KUL22418.1"/>
    </source>
</evidence>
<comment type="caution">
    <text evidence="1">The sequence shown here is derived from an EMBL/GenBank/DDBJ whole genome shotgun (WGS) entry which is preliminary data.</text>
</comment>
<proteinExistence type="predicted"/>
<dbReference type="Proteomes" id="UP000053244">
    <property type="component" value="Unassembled WGS sequence"/>
</dbReference>
<dbReference type="NCBIfam" id="NF006743">
    <property type="entry name" value="PRK09270.1-2"/>
    <property type="match status" value="1"/>
</dbReference>
<organism evidence="1 2">
    <name type="scientific">Actinoplanes awajinensis subsp. mycoplanecinus</name>
    <dbReference type="NCBI Taxonomy" id="135947"/>
    <lineage>
        <taxon>Bacteria</taxon>
        <taxon>Bacillati</taxon>
        <taxon>Actinomycetota</taxon>
        <taxon>Actinomycetes</taxon>
        <taxon>Micromonosporales</taxon>
        <taxon>Micromonosporaceae</taxon>
        <taxon>Actinoplanes</taxon>
    </lineage>
</organism>
<dbReference type="Pfam" id="PF03308">
    <property type="entry name" value="MeaB"/>
    <property type="match status" value="1"/>
</dbReference>
<reference evidence="1 2" key="1">
    <citation type="submission" date="2015-10" db="EMBL/GenBank/DDBJ databases">
        <authorList>
            <person name="Gilbert D.G."/>
        </authorList>
    </citation>
    <scope>NUCLEOTIDE SEQUENCE [LARGE SCALE GENOMIC DNA]</scope>
    <source>
        <strain evidence="1 2">NRRL B-16712</strain>
    </source>
</reference>
<sequence length="226" mass="24858">MSITFAGLVDRAGALASGGRRAVLGITGAPAAGKTTLAEALVRTLARAGVPVAHVPMDGYHFADGELDRLGRRDRKGAPDTFDAAGYAALLRRLREDEDDLVYAPGFERLLEQPLAGAIPVPRAARLIISEGNYLLVDEPCWRDARRRFDEIWYVDLAQEERMRRLVERHVRFGKPQAEAIAWATGTDEHNAGLILATRDRADLIVPNTVLDEALDQVRPVTDGRR</sequence>
<dbReference type="AlphaFoldDB" id="A0A101J902"/>
<dbReference type="SUPFAM" id="SSF52540">
    <property type="entry name" value="P-loop containing nucleoside triphosphate hydrolases"/>
    <property type="match status" value="1"/>
</dbReference>
<accession>A0A101J902</accession>
<dbReference type="EMBL" id="LLZH01000342">
    <property type="protein sequence ID" value="KUL22418.1"/>
    <property type="molecule type" value="Genomic_DNA"/>
</dbReference>
<dbReference type="RefSeq" id="WP_067707580.1">
    <property type="nucleotide sequence ID" value="NZ_LLZH01000342.1"/>
</dbReference>
<gene>
    <name evidence="1" type="ORF">ADL15_48695</name>
</gene>
<evidence type="ECO:0000313" key="2">
    <source>
        <dbReference type="Proteomes" id="UP000053244"/>
    </source>
</evidence>
<dbReference type="Gene3D" id="3.40.50.300">
    <property type="entry name" value="P-loop containing nucleotide triphosphate hydrolases"/>
    <property type="match status" value="1"/>
</dbReference>
<dbReference type="PANTHER" id="PTHR10285">
    <property type="entry name" value="URIDINE KINASE"/>
    <property type="match status" value="1"/>
</dbReference>
<protein>
    <submittedName>
        <fullName evidence="1">Fructose transporter</fullName>
    </submittedName>
</protein>
<keyword evidence="2" id="KW-1185">Reference proteome</keyword>
<name>A0A101J902_9ACTN</name>